<keyword evidence="1" id="KW-0472">Membrane</keyword>
<organism evidence="2 3">
    <name type="scientific">Ureibacillus acetophenoni</name>
    <dbReference type="NCBI Taxonomy" id="614649"/>
    <lineage>
        <taxon>Bacteria</taxon>
        <taxon>Bacillati</taxon>
        <taxon>Bacillota</taxon>
        <taxon>Bacilli</taxon>
        <taxon>Bacillales</taxon>
        <taxon>Caryophanaceae</taxon>
        <taxon>Ureibacillus</taxon>
    </lineage>
</organism>
<feature type="transmembrane region" description="Helical" evidence="1">
    <location>
        <begin position="28"/>
        <end position="50"/>
    </location>
</feature>
<sequence>MRIASYLRKFHHLFANANFDDQFANSNLFAIIDCLLAVFIFLFAISSKLFAFPDILFANYKLLVKSHTLLAILASLFAKSTVLFANPAPPLLAPAPPRPAAPHPQKNKTPRNHPNRGMLYLFYFLCQQLCENPIFKIDFQYNKCSLLSKHYLL</sequence>
<dbReference type="AlphaFoldDB" id="A0A285TZ67"/>
<feature type="transmembrane region" description="Helical" evidence="1">
    <location>
        <begin position="62"/>
        <end position="85"/>
    </location>
</feature>
<keyword evidence="1" id="KW-1133">Transmembrane helix</keyword>
<dbReference type="Proteomes" id="UP000219252">
    <property type="component" value="Unassembled WGS sequence"/>
</dbReference>
<evidence type="ECO:0000313" key="2">
    <source>
        <dbReference type="EMBL" id="SOC34945.1"/>
    </source>
</evidence>
<dbReference type="EMBL" id="OBQC01000001">
    <property type="protein sequence ID" value="SOC34945.1"/>
    <property type="molecule type" value="Genomic_DNA"/>
</dbReference>
<proteinExistence type="predicted"/>
<evidence type="ECO:0000313" key="3">
    <source>
        <dbReference type="Proteomes" id="UP000219252"/>
    </source>
</evidence>
<reference evidence="3" key="1">
    <citation type="submission" date="2017-08" db="EMBL/GenBank/DDBJ databases">
        <authorList>
            <person name="Varghese N."/>
            <person name="Submissions S."/>
        </authorList>
    </citation>
    <scope>NUCLEOTIDE SEQUENCE [LARGE SCALE GENOMIC DNA]</scope>
    <source>
        <strain evidence="3">JC23</strain>
    </source>
</reference>
<gene>
    <name evidence="2" type="ORF">SAMN05877842_101175</name>
</gene>
<keyword evidence="3" id="KW-1185">Reference proteome</keyword>
<evidence type="ECO:0000256" key="1">
    <source>
        <dbReference type="SAM" id="Phobius"/>
    </source>
</evidence>
<accession>A0A285TZ67</accession>
<name>A0A285TZ67_9BACL</name>
<protein>
    <submittedName>
        <fullName evidence="2">Uncharacterized protein</fullName>
    </submittedName>
</protein>
<keyword evidence="1" id="KW-0812">Transmembrane</keyword>